<evidence type="ECO:0000256" key="3">
    <source>
        <dbReference type="ARBA" id="ARBA00011738"/>
    </source>
</evidence>
<dbReference type="PANTHER" id="PTHR10612">
    <property type="entry name" value="APOLIPOPROTEIN D"/>
    <property type="match status" value="1"/>
</dbReference>
<evidence type="ECO:0000256" key="7">
    <source>
        <dbReference type="ARBA" id="ARBA00023139"/>
    </source>
</evidence>
<dbReference type="OrthoDB" id="9793905at2"/>
<dbReference type="GO" id="GO:0009279">
    <property type="term" value="C:cell outer membrane"/>
    <property type="evidence" value="ECO:0007669"/>
    <property type="project" value="UniProtKB-SubCell"/>
</dbReference>
<evidence type="ECO:0000256" key="13">
    <source>
        <dbReference type="PIRSR" id="PIRSR036893-52"/>
    </source>
</evidence>
<sequence>MEFSMRSLALLFACFFSLSACTSKPDGVEPVVDFELQQYLGSWYEIVRLPHSFEEGLSHVTASYSLREDGGVTVVNRGFNRDSGKWEEAEGKAYFVEDADTGFLKVSFFGPFYASYIIVELDEDYRYAMVTGPDRDYLWVLSRTPELDEATLKELVGKADSLGFDTSKLIYVEQDQ</sequence>
<protein>
    <recommendedName>
        <fullName evidence="11 12">Outer membrane lipoprotein Blc</fullName>
    </recommendedName>
</protein>
<dbReference type="SUPFAM" id="SSF50814">
    <property type="entry name" value="Lipocalins"/>
    <property type="match status" value="1"/>
</dbReference>
<keyword evidence="16" id="KW-1185">Reference proteome</keyword>
<gene>
    <name evidence="15" type="ORF">BFC18_01585</name>
</gene>
<comment type="subcellular location">
    <subcellularLocation>
        <location evidence="1">Cell outer membrane</location>
        <topology evidence="1">Lipid-anchor</topology>
    </subcellularLocation>
</comment>
<feature type="domain" description="Lipocalin/cytosolic fatty-acid binding" evidence="14">
    <location>
        <begin position="35"/>
        <end position="174"/>
    </location>
</feature>
<dbReference type="PROSITE" id="PS00213">
    <property type="entry name" value="LIPOCALIN"/>
    <property type="match status" value="1"/>
</dbReference>
<dbReference type="InterPro" id="IPR022272">
    <property type="entry name" value="Lipocalin_CS"/>
</dbReference>
<dbReference type="PIRSF" id="PIRSF036893">
    <property type="entry name" value="Lipocalin_ApoD"/>
    <property type="match status" value="1"/>
</dbReference>
<dbReference type="STRING" id="1656094.BFC18_01585"/>
<dbReference type="PANTHER" id="PTHR10612:SF34">
    <property type="entry name" value="APOLIPOPROTEIN D"/>
    <property type="match status" value="1"/>
</dbReference>
<evidence type="ECO:0000256" key="5">
    <source>
        <dbReference type="ARBA" id="ARBA00023121"/>
    </source>
</evidence>
<comment type="caution">
    <text evidence="15">The sequence shown here is derived from an EMBL/GenBank/DDBJ whole genome shotgun (WGS) entry which is preliminary data.</text>
</comment>
<dbReference type="InterPro" id="IPR047202">
    <property type="entry name" value="Lipocalin_Blc-like_dom"/>
</dbReference>
<dbReference type="GO" id="GO:0008289">
    <property type="term" value="F:lipid binding"/>
    <property type="evidence" value="ECO:0007669"/>
    <property type="project" value="UniProtKB-UniRule"/>
</dbReference>
<keyword evidence="7 13" id="KW-0564">Palmitate</keyword>
<keyword evidence="6 12" id="KW-0472">Membrane</keyword>
<comment type="subunit">
    <text evidence="3 12">Homodimer.</text>
</comment>
<feature type="signal peptide" evidence="12">
    <location>
        <begin position="1"/>
        <end position="22"/>
    </location>
</feature>
<evidence type="ECO:0000313" key="16">
    <source>
        <dbReference type="Proteomes" id="UP000175691"/>
    </source>
</evidence>
<evidence type="ECO:0000256" key="6">
    <source>
        <dbReference type="ARBA" id="ARBA00023136"/>
    </source>
</evidence>
<dbReference type="InterPro" id="IPR000566">
    <property type="entry name" value="Lipocln_cytosolic_FA-bd_dom"/>
</dbReference>
<organism evidence="15 16">
    <name type="scientific">Alteromonas confluentis</name>
    <dbReference type="NCBI Taxonomy" id="1656094"/>
    <lineage>
        <taxon>Bacteria</taxon>
        <taxon>Pseudomonadati</taxon>
        <taxon>Pseudomonadota</taxon>
        <taxon>Gammaproteobacteria</taxon>
        <taxon>Alteromonadales</taxon>
        <taxon>Alteromonadaceae</taxon>
        <taxon>Alteromonas/Salinimonas group</taxon>
        <taxon>Alteromonas</taxon>
    </lineage>
</organism>
<dbReference type="InterPro" id="IPR012674">
    <property type="entry name" value="Calycin"/>
</dbReference>
<dbReference type="PRINTS" id="PR01171">
    <property type="entry name" value="BCTLIPOCALIN"/>
</dbReference>
<dbReference type="EMBL" id="MDHN01000002">
    <property type="protein sequence ID" value="OFC72743.1"/>
    <property type="molecule type" value="Genomic_DNA"/>
</dbReference>
<dbReference type="CDD" id="cd19438">
    <property type="entry name" value="lipocalin_Blc-like"/>
    <property type="match status" value="1"/>
</dbReference>
<dbReference type="Pfam" id="PF08212">
    <property type="entry name" value="Lipocalin_2"/>
    <property type="match status" value="1"/>
</dbReference>
<evidence type="ECO:0000256" key="11">
    <source>
        <dbReference type="ARBA" id="ARBA00071217"/>
    </source>
</evidence>
<dbReference type="GO" id="GO:0006950">
    <property type="term" value="P:response to stress"/>
    <property type="evidence" value="ECO:0007669"/>
    <property type="project" value="UniProtKB-ARBA"/>
</dbReference>
<dbReference type="Proteomes" id="UP000175691">
    <property type="component" value="Unassembled WGS sequence"/>
</dbReference>
<dbReference type="AlphaFoldDB" id="A0A1E7ZGT9"/>
<evidence type="ECO:0000256" key="10">
    <source>
        <dbReference type="ARBA" id="ARBA00057024"/>
    </source>
</evidence>
<accession>A0A1E7ZGT9</accession>
<dbReference type="PROSITE" id="PS51257">
    <property type="entry name" value="PROKAR_LIPOPROTEIN"/>
    <property type="match status" value="1"/>
</dbReference>
<keyword evidence="9 12" id="KW-0449">Lipoprotein</keyword>
<dbReference type="Gene3D" id="2.40.128.20">
    <property type="match status" value="1"/>
</dbReference>
<evidence type="ECO:0000259" key="14">
    <source>
        <dbReference type="Pfam" id="PF08212"/>
    </source>
</evidence>
<comment type="similarity">
    <text evidence="2 12">Belongs to the calycin superfamily. Lipocalin family.</text>
</comment>
<keyword evidence="8 12" id="KW-0998">Cell outer membrane</keyword>
<feature type="chain" id="PRO_5013437775" description="Outer membrane lipoprotein Blc" evidence="12">
    <location>
        <begin position="23"/>
        <end position="176"/>
    </location>
</feature>
<evidence type="ECO:0000256" key="9">
    <source>
        <dbReference type="ARBA" id="ARBA00023288"/>
    </source>
</evidence>
<evidence type="ECO:0000256" key="4">
    <source>
        <dbReference type="ARBA" id="ARBA00022729"/>
    </source>
</evidence>
<feature type="lipid moiety-binding region" description="N-palmitoyl cysteine" evidence="13">
    <location>
        <position position="21"/>
    </location>
</feature>
<evidence type="ECO:0000313" key="15">
    <source>
        <dbReference type="EMBL" id="OFC72743.1"/>
    </source>
</evidence>
<keyword evidence="4 12" id="KW-0732">Signal</keyword>
<evidence type="ECO:0000256" key="1">
    <source>
        <dbReference type="ARBA" id="ARBA00004459"/>
    </source>
</evidence>
<reference evidence="15 16" key="1">
    <citation type="submission" date="2016-08" db="EMBL/GenBank/DDBJ databases">
        <authorList>
            <person name="Seilhamer J.J."/>
        </authorList>
    </citation>
    <scope>NUCLEOTIDE SEQUENCE [LARGE SCALE GENOMIC DNA]</scope>
    <source>
        <strain evidence="15 16">KCTC 42603</strain>
    </source>
</reference>
<name>A0A1E7ZGT9_9ALTE</name>
<proteinExistence type="inferred from homology"/>
<comment type="function">
    <text evidence="10 12">Involved in the storage or transport of lipids necessary for membrane maintenance under stressful conditions. Displays a binding preference for lysophospholipids.</text>
</comment>
<evidence type="ECO:0000256" key="2">
    <source>
        <dbReference type="ARBA" id="ARBA00006889"/>
    </source>
</evidence>
<dbReference type="InterPro" id="IPR002446">
    <property type="entry name" value="Lipocalin_bac"/>
</dbReference>
<keyword evidence="5 12" id="KW-0446">Lipid-binding</keyword>
<dbReference type="InterPro" id="IPR022271">
    <property type="entry name" value="Lipocalin_ApoD"/>
</dbReference>
<feature type="lipid moiety-binding region" description="S-diacylglycerol cysteine" evidence="13">
    <location>
        <position position="21"/>
    </location>
</feature>
<dbReference type="FunFam" id="2.40.128.20:FF:000002">
    <property type="entry name" value="Outer membrane lipoprotein Blc"/>
    <property type="match status" value="1"/>
</dbReference>
<evidence type="ECO:0000256" key="12">
    <source>
        <dbReference type="PIRNR" id="PIRNR036893"/>
    </source>
</evidence>
<evidence type="ECO:0000256" key="8">
    <source>
        <dbReference type="ARBA" id="ARBA00023237"/>
    </source>
</evidence>